<organism evidence="1 2">
    <name type="scientific">Streptomyces luteolifulvus</name>
    <dbReference type="NCBI Taxonomy" id="2615112"/>
    <lineage>
        <taxon>Bacteria</taxon>
        <taxon>Bacillati</taxon>
        <taxon>Actinomycetota</taxon>
        <taxon>Actinomycetes</taxon>
        <taxon>Kitasatosporales</taxon>
        <taxon>Streptomycetaceae</taxon>
        <taxon>Streptomyces</taxon>
    </lineage>
</organism>
<reference evidence="1 2" key="1">
    <citation type="submission" date="2019-09" db="EMBL/GenBank/DDBJ databases">
        <title>Screening of Novel Bioactive Compounds from Soil-Associated.</title>
        <authorList>
            <person name="Zhao S."/>
        </authorList>
    </citation>
    <scope>NUCLEOTIDE SEQUENCE [LARGE SCALE GENOMIC DNA]</scope>
    <source>
        <strain evidence="1 2">HIT-DPA4</strain>
    </source>
</reference>
<keyword evidence="2" id="KW-1185">Reference proteome</keyword>
<dbReference type="AlphaFoldDB" id="A0A6H9UZ27"/>
<proteinExistence type="predicted"/>
<evidence type="ECO:0000313" key="2">
    <source>
        <dbReference type="Proteomes" id="UP000442707"/>
    </source>
</evidence>
<protein>
    <submittedName>
        <fullName evidence="1">Uncharacterized protein</fullName>
    </submittedName>
</protein>
<dbReference type="EMBL" id="VZRB01000015">
    <property type="protein sequence ID" value="KAB1144470.1"/>
    <property type="molecule type" value="Genomic_DNA"/>
</dbReference>
<gene>
    <name evidence="1" type="ORF">F7R91_21895</name>
</gene>
<evidence type="ECO:0000313" key="1">
    <source>
        <dbReference type="EMBL" id="KAB1144470.1"/>
    </source>
</evidence>
<name>A0A6H9UZ27_9ACTN</name>
<dbReference type="RefSeq" id="WP_150950788.1">
    <property type="nucleotide sequence ID" value="NZ_VZRB01000015.1"/>
</dbReference>
<accession>A0A6H9UZ27</accession>
<sequence>MAVVDWDDMAEQDLHEATDDPDVRREFMDLAETELRYPPHTQNSDEGFAVQYNRGYAYRRALRRHTPTRSADLAGDPAVIDDGGFPYGTYLYIYRPPTKSDLERLNAANRKPKLVVRRLLHEGRLAAELGPSTIQ</sequence>
<dbReference type="Proteomes" id="UP000442707">
    <property type="component" value="Unassembled WGS sequence"/>
</dbReference>
<comment type="caution">
    <text evidence="1">The sequence shown here is derived from an EMBL/GenBank/DDBJ whole genome shotgun (WGS) entry which is preliminary data.</text>
</comment>